<dbReference type="EMBL" id="CAXAMN010027717">
    <property type="protein sequence ID" value="CAK9112484.1"/>
    <property type="molecule type" value="Genomic_DNA"/>
</dbReference>
<sequence>MQPSLVTQSPLSPSPRAGHAMQCYQPGSSLPFPGQSARTYFGGMKGMHPYASQLLDELAAHYVRRECYSVVLPGYSPGGFYGHGAQNSLEKRRGNIPPPEPRSSARDSSVFPRTGG</sequence>
<evidence type="ECO:0000256" key="1">
    <source>
        <dbReference type="SAM" id="MobiDB-lite"/>
    </source>
</evidence>
<name>A0ABP0SJE7_9DINO</name>
<dbReference type="Proteomes" id="UP001642484">
    <property type="component" value="Unassembled WGS sequence"/>
</dbReference>
<organism evidence="2 3">
    <name type="scientific">Durusdinium trenchii</name>
    <dbReference type="NCBI Taxonomy" id="1381693"/>
    <lineage>
        <taxon>Eukaryota</taxon>
        <taxon>Sar</taxon>
        <taxon>Alveolata</taxon>
        <taxon>Dinophyceae</taxon>
        <taxon>Suessiales</taxon>
        <taxon>Symbiodiniaceae</taxon>
        <taxon>Durusdinium</taxon>
    </lineage>
</organism>
<evidence type="ECO:0000313" key="2">
    <source>
        <dbReference type="EMBL" id="CAK9112484.1"/>
    </source>
</evidence>
<keyword evidence="3" id="KW-1185">Reference proteome</keyword>
<reference evidence="2 3" key="1">
    <citation type="submission" date="2024-02" db="EMBL/GenBank/DDBJ databases">
        <authorList>
            <person name="Chen Y."/>
            <person name="Shah S."/>
            <person name="Dougan E. K."/>
            <person name="Thang M."/>
            <person name="Chan C."/>
        </authorList>
    </citation>
    <scope>NUCLEOTIDE SEQUENCE [LARGE SCALE GENOMIC DNA]</scope>
</reference>
<feature type="region of interest" description="Disordered" evidence="1">
    <location>
        <begin position="1"/>
        <end position="29"/>
    </location>
</feature>
<proteinExistence type="predicted"/>
<comment type="caution">
    <text evidence="2">The sequence shown here is derived from an EMBL/GenBank/DDBJ whole genome shotgun (WGS) entry which is preliminary data.</text>
</comment>
<feature type="compositionally biased region" description="Polar residues" evidence="1">
    <location>
        <begin position="1"/>
        <end position="11"/>
    </location>
</feature>
<accession>A0ABP0SJE7</accession>
<gene>
    <name evidence="2" type="ORF">CCMP2556_LOCUS52136</name>
</gene>
<feature type="region of interest" description="Disordered" evidence="1">
    <location>
        <begin position="82"/>
        <end position="116"/>
    </location>
</feature>
<protein>
    <submittedName>
        <fullName evidence="2">Uncharacterized protein</fullName>
    </submittedName>
</protein>
<evidence type="ECO:0000313" key="3">
    <source>
        <dbReference type="Proteomes" id="UP001642484"/>
    </source>
</evidence>